<reference evidence="5 6" key="2">
    <citation type="submission" date="2016-12" db="EMBL/GenBank/DDBJ databases">
        <title>Draft Genome Sequence of Cystobacter ferrugineus Strain Cbfe23.</title>
        <authorList>
            <person name="Akbar S."/>
            <person name="Dowd S.E."/>
            <person name="Stevens D.C."/>
        </authorList>
    </citation>
    <scope>NUCLEOTIDE SEQUENCE [LARGE SCALE GENOMIC DNA]</scope>
    <source>
        <strain evidence="5 6">Cbfe23</strain>
    </source>
</reference>
<keyword evidence="2" id="KW-0378">Hydrolase</keyword>
<dbReference type="GO" id="GO:0046872">
    <property type="term" value="F:metal ion binding"/>
    <property type="evidence" value="ECO:0007669"/>
    <property type="project" value="UniProtKB-KW"/>
</dbReference>
<sequence>MSRFIFFVLINLGAWLVLRRLWPEVRAGWRRNVLLCLAVFSGVALVLPWLLGHGAHGGVPWVDAPLRLFGSAWIISALIVLFLGWPLAIVLSRRELARQKRAAEPSVAPAPAGVDLERRGLLSGVGRALPFVAVGTSTVGLVEGASGFVIREVEVRLRGLPRALDGFRIGQITDVHVGTFIDTTYVRAAVAAMNAARVDLQVMTGDLIDDLSQLDETMAALETCEAPHGMLAILGNHEHWRGLEEVLEGYARSASRGGPVRLLVDEAHVLEHAGQKVRVVGVDYPMRGRSMRVQADRMRRSAEVAFAEASADEVVICLTHHPSFFPLALEKGARLTLAGHTHGGQVAIWGLPVFWFAFDYMLGRYRKGDGQLYVSGGTGHWLPFRLGVPAEVTLLTLRAEG</sequence>
<evidence type="ECO:0000256" key="1">
    <source>
        <dbReference type="ARBA" id="ARBA00022723"/>
    </source>
</evidence>
<keyword evidence="3" id="KW-0812">Transmembrane</keyword>
<evidence type="ECO:0000256" key="3">
    <source>
        <dbReference type="SAM" id="Phobius"/>
    </source>
</evidence>
<dbReference type="PANTHER" id="PTHR31302:SF31">
    <property type="entry name" value="PHOSPHODIESTERASE YAEI"/>
    <property type="match status" value="1"/>
</dbReference>
<dbReference type="InterPro" id="IPR029052">
    <property type="entry name" value="Metallo-depent_PP-like"/>
</dbReference>
<gene>
    <name evidence="5" type="ORF">BON30_07005</name>
</gene>
<dbReference type="EMBL" id="MPIN01000002">
    <property type="protein sequence ID" value="OJH40687.1"/>
    <property type="molecule type" value="Genomic_DNA"/>
</dbReference>
<proteinExistence type="predicted"/>
<dbReference type="Gene3D" id="3.60.21.10">
    <property type="match status" value="1"/>
</dbReference>
<dbReference type="GO" id="GO:0009245">
    <property type="term" value="P:lipid A biosynthetic process"/>
    <property type="evidence" value="ECO:0007669"/>
    <property type="project" value="TreeGrafter"/>
</dbReference>
<evidence type="ECO:0000313" key="6">
    <source>
        <dbReference type="Proteomes" id="UP000182229"/>
    </source>
</evidence>
<feature type="transmembrane region" description="Helical" evidence="3">
    <location>
        <begin position="6"/>
        <end position="22"/>
    </location>
</feature>
<dbReference type="GO" id="GO:0016020">
    <property type="term" value="C:membrane"/>
    <property type="evidence" value="ECO:0007669"/>
    <property type="project" value="GOC"/>
</dbReference>
<organism evidence="5 6">
    <name type="scientific">Cystobacter ferrugineus</name>
    <dbReference type="NCBI Taxonomy" id="83449"/>
    <lineage>
        <taxon>Bacteria</taxon>
        <taxon>Pseudomonadati</taxon>
        <taxon>Myxococcota</taxon>
        <taxon>Myxococcia</taxon>
        <taxon>Myxococcales</taxon>
        <taxon>Cystobacterineae</taxon>
        <taxon>Archangiaceae</taxon>
        <taxon>Cystobacter</taxon>
    </lineage>
</organism>
<accession>A0A1L9BEJ2</accession>
<dbReference type="InterPro" id="IPR004843">
    <property type="entry name" value="Calcineurin-like_PHP"/>
</dbReference>
<dbReference type="RefSeq" id="WP_071897130.1">
    <property type="nucleotide sequence ID" value="NZ_MPIN01000002.1"/>
</dbReference>
<feature type="transmembrane region" description="Helical" evidence="3">
    <location>
        <begin position="71"/>
        <end position="91"/>
    </location>
</feature>
<protein>
    <submittedName>
        <fullName evidence="5">Metallophosphatase</fullName>
    </submittedName>
</protein>
<keyword evidence="6" id="KW-1185">Reference proteome</keyword>
<comment type="caution">
    <text evidence="5">The sequence shown here is derived from an EMBL/GenBank/DDBJ whole genome shotgun (WGS) entry which is preliminary data.</text>
</comment>
<feature type="domain" description="Calcineurin-like phosphoesterase" evidence="4">
    <location>
        <begin position="167"/>
        <end position="343"/>
    </location>
</feature>
<evidence type="ECO:0000256" key="2">
    <source>
        <dbReference type="ARBA" id="ARBA00022801"/>
    </source>
</evidence>
<keyword evidence="3" id="KW-1133">Transmembrane helix</keyword>
<evidence type="ECO:0000313" key="5">
    <source>
        <dbReference type="EMBL" id="OJH40687.1"/>
    </source>
</evidence>
<dbReference type="Pfam" id="PF00149">
    <property type="entry name" value="Metallophos"/>
    <property type="match status" value="1"/>
</dbReference>
<dbReference type="SUPFAM" id="SSF56300">
    <property type="entry name" value="Metallo-dependent phosphatases"/>
    <property type="match status" value="1"/>
</dbReference>
<keyword evidence="1" id="KW-0479">Metal-binding</keyword>
<evidence type="ECO:0000259" key="4">
    <source>
        <dbReference type="Pfam" id="PF00149"/>
    </source>
</evidence>
<keyword evidence="3" id="KW-0472">Membrane</keyword>
<dbReference type="PANTHER" id="PTHR31302">
    <property type="entry name" value="TRANSMEMBRANE PROTEIN WITH METALLOPHOSPHOESTERASE DOMAIN-RELATED"/>
    <property type="match status" value="1"/>
</dbReference>
<dbReference type="GO" id="GO:0008758">
    <property type="term" value="F:UDP-2,3-diacylglucosamine hydrolase activity"/>
    <property type="evidence" value="ECO:0007669"/>
    <property type="project" value="TreeGrafter"/>
</dbReference>
<dbReference type="OrthoDB" id="9780884at2"/>
<reference evidence="6" key="1">
    <citation type="submission" date="2016-11" db="EMBL/GenBank/DDBJ databases">
        <authorList>
            <person name="Shukria A."/>
            <person name="Stevens D.C."/>
        </authorList>
    </citation>
    <scope>NUCLEOTIDE SEQUENCE [LARGE SCALE GENOMIC DNA]</scope>
    <source>
        <strain evidence="6">Cbfe23</strain>
    </source>
</reference>
<name>A0A1L9BEJ2_9BACT</name>
<dbReference type="AlphaFoldDB" id="A0A1L9BEJ2"/>
<dbReference type="Proteomes" id="UP000182229">
    <property type="component" value="Unassembled WGS sequence"/>
</dbReference>
<feature type="transmembrane region" description="Helical" evidence="3">
    <location>
        <begin position="34"/>
        <end position="51"/>
    </location>
</feature>
<dbReference type="STRING" id="83449.BON30_07005"/>
<dbReference type="InterPro" id="IPR051158">
    <property type="entry name" value="Metallophosphoesterase_sf"/>
</dbReference>